<sequence length="809" mass="89455">MAVSDTNQFRYIRFFSELRIEDIPLVGGKNASLGEMYQELVPKGIPVPNGFAITAEAYRLVIEHNDLWPKLHDLLDALNPEDPRDLQMRGAQVREAIYGAQIPDELFHEMVAAYNQLVDEYGQEVSFAVRSSATAEDLPTASFAGQQDTYLNISGIPSFVDACKRCFASLFTDRAIHYRIDQGFDHFEVALSIGVQLMVRSDLASSGVMFTIDTETGFKDVVLITGAYGLGENVVQGAVDPDEFYVHKPTYEKGFRKVLKRHKGAKKIKMIYSSDANHRNPVRNVPTKIAERQAYCVSDKEVLQLAGYANKIEKHYSAKAGTARPMDIEWAKDGKTGELFIVQARPETVASQKRQQVLKQYKINPEVEQLTPIVSGRSVGGKIAYGRARVIDSVEHLNEFQAGEVLISDITTPDWEPVMKIASALVTNRGGRTCHAAIIARELGIPAVVGTECGTEKIETGQMVTISCAQGDLGRVYEGQQQFEIVETDLSALSKPKTEVMMNVGNPEIAFSVNSIPNDGVGLARMEFIINNEVKAHPLALLHPEKVSEKARNKIADLIDGYDSGAEFFVQKLGEGIGTLAAGFYPKPVVLRLSDFKTNEYANLIGGKAFEASEENPMLGFRGASRYNDEEFAPAFALECQAIKQVREQMGMENVIVMVPFCRRVEEARAVIDNLAANGLVRGQHGLQVYMMCEIPNNVLMIDEFSEFFDGFSIGTNDLTQLVLGVDRDSEKVAFDYDERDPGVKKMVQWAIEGAHRNGKHISLCGQAPSDFPDFAEFLVECGIDTMSLNPDSVLSTWPVILAAEKKRG</sequence>
<evidence type="ECO:0000256" key="1">
    <source>
        <dbReference type="ARBA" id="ARBA00001946"/>
    </source>
</evidence>
<dbReference type="Proteomes" id="UP000664835">
    <property type="component" value="Unassembled WGS sequence"/>
</dbReference>
<evidence type="ECO:0000256" key="9">
    <source>
        <dbReference type="ARBA" id="ARBA00022741"/>
    </source>
</evidence>
<evidence type="ECO:0000313" key="20">
    <source>
        <dbReference type="Proteomes" id="UP000664835"/>
    </source>
</evidence>
<keyword evidence="7 15" id="KW-0808">Transferase</keyword>
<feature type="domain" description="PEP-utilising enzyme C-terminal" evidence="18">
    <location>
        <begin position="489"/>
        <end position="797"/>
    </location>
</feature>
<dbReference type="InterPro" id="IPR018274">
    <property type="entry name" value="PEP_util_AS"/>
</dbReference>
<dbReference type="Gene3D" id="3.20.20.60">
    <property type="entry name" value="Phosphoenolpyruvate-binding domains"/>
    <property type="match status" value="1"/>
</dbReference>
<dbReference type="Gene3D" id="3.30.1490.20">
    <property type="entry name" value="ATP-grasp fold, A domain"/>
    <property type="match status" value="1"/>
</dbReference>
<comment type="catalytic activity">
    <reaction evidence="14 15">
        <text>pyruvate + ATP + H2O = phosphoenolpyruvate + AMP + phosphate + 2 H(+)</text>
        <dbReference type="Rhea" id="RHEA:11364"/>
        <dbReference type="ChEBI" id="CHEBI:15361"/>
        <dbReference type="ChEBI" id="CHEBI:15377"/>
        <dbReference type="ChEBI" id="CHEBI:15378"/>
        <dbReference type="ChEBI" id="CHEBI:30616"/>
        <dbReference type="ChEBI" id="CHEBI:43474"/>
        <dbReference type="ChEBI" id="CHEBI:58702"/>
        <dbReference type="ChEBI" id="CHEBI:456215"/>
        <dbReference type="EC" id="2.7.9.2"/>
    </reaction>
</comment>
<dbReference type="PIRSF" id="PIRSF000854">
    <property type="entry name" value="PEP_synthase"/>
    <property type="match status" value="1"/>
</dbReference>
<dbReference type="InterPro" id="IPR036637">
    <property type="entry name" value="Phosphohistidine_dom_sf"/>
</dbReference>
<dbReference type="InterPro" id="IPR006319">
    <property type="entry name" value="PEP_synth"/>
</dbReference>
<evidence type="ECO:0000256" key="13">
    <source>
        <dbReference type="ARBA" id="ARBA00033470"/>
    </source>
</evidence>
<accession>A0ABS3Q535</accession>
<gene>
    <name evidence="19" type="primary">ppsA</name>
    <name evidence="19" type="ORF">J3998_06395</name>
</gene>
<dbReference type="Pfam" id="PF01326">
    <property type="entry name" value="PPDK_N"/>
    <property type="match status" value="1"/>
</dbReference>
<evidence type="ECO:0000259" key="18">
    <source>
        <dbReference type="Pfam" id="PF02896"/>
    </source>
</evidence>
<dbReference type="EC" id="2.7.9.2" evidence="5 15"/>
<evidence type="ECO:0000256" key="5">
    <source>
        <dbReference type="ARBA" id="ARBA00011996"/>
    </source>
</evidence>
<dbReference type="InterPro" id="IPR002192">
    <property type="entry name" value="PPDK_AMP/ATP-bd"/>
</dbReference>
<dbReference type="EMBL" id="JAGETV010000008">
    <property type="protein sequence ID" value="MBO1927203.1"/>
    <property type="molecule type" value="Genomic_DNA"/>
</dbReference>
<evidence type="ECO:0000313" key="19">
    <source>
        <dbReference type="EMBL" id="MBO1927203.1"/>
    </source>
</evidence>
<dbReference type="PANTHER" id="PTHR43030">
    <property type="entry name" value="PHOSPHOENOLPYRUVATE SYNTHASE"/>
    <property type="match status" value="1"/>
</dbReference>
<evidence type="ECO:0000256" key="6">
    <source>
        <dbReference type="ARBA" id="ARBA00021623"/>
    </source>
</evidence>
<feature type="domain" description="Pyruvate phosphate dikinase AMP/ATP-binding" evidence="17">
    <location>
        <begin position="24"/>
        <end position="360"/>
    </location>
</feature>
<evidence type="ECO:0000256" key="10">
    <source>
        <dbReference type="ARBA" id="ARBA00022777"/>
    </source>
</evidence>
<keyword evidence="8 15" id="KW-0479">Metal-binding</keyword>
<protein>
    <recommendedName>
        <fullName evidence="6 15">Phosphoenolpyruvate synthase</fullName>
        <shortName evidence="15">PEP synthase</shortName>
        <ecNumber evidence="5 15">2.7.9.2</ecNumber>
    </recommendedName>
    <alternativeName>
        <fullName evidence="13 15">Pyruvate, water dikinase</fullName>
    </alternativeName>
</protein>
<evidence type="ECO:0000256" key="4">
    <source>
        <dbReference type="ARBA" id="ARBA00007837"/>
    </source>
</evidence>
<dbReference type="Pfam" id="PF00391">
    <property type="entry name" value="PEP-utilizers"/>
    <property type="match status" value="1"/>
</dbReference>
<dbReference type="InterPro" id="IPR013815">
    <property type="entry name" value="ATP_grasp_subdomain_1"/>
</dbReference>
<dbReference type="RefSeq" id="WP_208148770.1">
    <property type="nucleotide sequence ID" value="NZ_JAGETV010000008.1"/>
</dbReference>
<evidence type="ECO:0000256" key="12">
    <source>
        <dbReference type="ARBA" id="ARBA00022842"/>
    </source>
</evidence>
<dbReference type="NCBIfam" id="TIGR01418">
    <property type="entry name" value="PEP_synth"/>
    <property type="match status" value="1"/>
</dbReference>
<proteinExistence type="inferred from homology"/>
<evidence type="ECO:0000256" key="3">
    <source>
        <dbReference type="ARBA" id="ARBA00004742"/>
    </source>
</evidence>
<dbReference type="SUPFAM" id="SSF52009">
    <property type="entry name" value="Phosphohistidine domain"/>
    <property type="match status" value="1"/>
</dbReference>
<keyword evidence="11 15" id="KW-0067">ATP-binding</keyword>
<dbReference type="SUPFAM" id="SSF56059">
    <property type="entry name" value="Glutathione synthetase ATP-binding domain-like"/>
    <property type="match status" value="1"/>
</dbReference>
<dbReference type="SUPFAM" id="SSF51621">
    <property type="entry name" value="Phosphoenolpyruvate/pyruvate domain"/>
    <property type="match status" value="1"/>
</dbReference>
<dbReference type="InterPro" id="IPR040442">
    <property type="entry name" value="Pyrv_kinase-like_dom_sf"/>
</dbReference>
<dbReference type="InterPro" id="IPR000121">
    <property type="entry name" value="PEP_util_C"/>
</dbReference>
<keyword evidence="10 15" id="KW-0418">Kinase</keyword>
<comment type="caution">
    <text evidence="19">The sequence shown here is derived from an EMBL/GenBank/DDBJ whole genome shotgun (WGS) entry which is preliminary data.</text>
</comment>
<dbReference type="PROSITE" id="PS00742">
    <property type="entry name" value="PEP_ENZYMES_2"/>
    <property type="match status" value="1"/>
</dbReference>
<evidence type="ECO:0000259" key="17">
    <source>
        <dbReference type="Pfam" id="PF01326"/>
    </source>
</evidence>
<evidence type="ECO:0000256" key="7">
    <source>
        <dbReference type="ARBA" id="ARBA00022679"/>
    </source>
</evidence>
<evidence type="ECO:0000256" key="8">
    <source>
        <dbReference type="ARBA" id="ARBA00022723"/>
    </source>
</evidence>
<dbReference type="InterPro" id="IPR008279">
    <property type="entry name" value="PEP-util_enz_mobile_dom"/>
</dbReference>
<dbReference type="Gene3D" id="3.50.30.10">
    <property type="entry name" value="Phosphohistidine domain"/>
    <property type="match status" value="1"/>
</dbReference>
<keyword evidence="9 15" id="KW-0547">Nucleotide-binding</keyword>
<comment type="similarity">
    <text evidence="4 15">Belongs to the PEP-utilizing enzyme family.</text>
</comment>
<keyword evidence="12 15" id="KW-0460">Magnesium</keyword>
<feature type="domain" description="PEP-utilising enzyme mobile" evidence="16">
    <location>
        <begin position="400"/>
        <end position="471"/>
    </location>
</feature>
<comment type="cofactor">
    <cofactor evidence="1 15">
        <name>Mg(2+)</name>
        <dbReference type="ChEBI" id="CHEBI:18420"/>
    </cofactor>
</comment>
<comment type="function">
    <text evidence="2 15">Catalyzes the phosphorylation of pyruvate to phosphoenolpyruvate.</text>
</comment>
<dbReference type="NCBIfam" id="NF005057">
    <property type="entry name" value="PRK06464.1"/>
    <property type="match status" value="1"/>
</dbReference>
<evidence type="ECO:0000256" key="2">
    <source>
        <dbReference type="ARBA" id="ARBA00002988"/>
    </source>
</evidence>
<name>A0ABS3Q535_9GAMM</name>
<evidence type="ECO:0000259" key="16">
    <source>
        <dbReference type="Pfam" id="PF00391"/>
    </source>
</evidence>
<dbReference type="InterPro" id="IPR015813">
    <property type="entry name" value="Pyrv/PenolPyrv_kinase-like_dom"/>
</dbReference>
<dbReference type="InterPro" id="IPR023151">
    <property type="entry name" value="PEP_util_CS"/>
</dbReference>
<evidence type="ECO:0000256" key="11">
    <source>
        <dbReference type="ARBA" id="ARBA00022840"/>
    </source>
</evidence>
<keyword evidence="20" id="KW-1185">Reference proteome</keyword>
<dbReference type="Gene3D" id="3.30.470.20">
    <property type="entry name" value="ATP-grasp fold, B domain"/>
    <property type="match status" value="1"/>
</dbReference>
<evidence type="ECO:0000256" key="14">
    <source>
        <dbReference type="ARBA" id="ARBA00047700"/>
    </source>
</evidence>
<organism evidence="19 20">
    <name type="scientific">Thiomicrorhabdus marina</name>
    <dbReference type="NCBI Taxonomy" id="2818442"/>
    <lineage>
        <taxon>Bacteria</taxon>
        <taxon>Pseudomonadati</taxon>
        <taxon>Pseudomonadota</taxon>
        <taxon>Gammaproteobacteria</taxon>
        <taxon>Thiotrichales</taxon>
        <taxon>Piscirickettsiaceae</taxon>
        <taxon>Thiomicrorhabdus</taxon>
    </lineage>
</organism>
<dbReference type="PROSITE" id="PS00370">
    <property type="entry name" value="PEP_ENZYMES_PHOS_SITE"/>
    <property type="match status" value="1"/>
</dbReference>
<comment type="pathway">
    <text evidence="3 15">Carbohydrate biosynthesis; gluconeogenesis.</text>
</comment>
<dbReference type="Pfam" id="PF02896">
    <property type="entry name" value="PEP-utilizers_C"/>
    <property type="match status" value="1"/>
</dbReference>
<dbReference type="GO" id="GO:0008986">
    <property type="term" value="F:pyruvate, water dikinase activity"/>
    <property type="evidence" value="ECO:0007669"/>
    <property type="project" value="UniProtKB-EC"/>
</dbReference>
<reference evidence="19 20" key="1">
    <citation type="submission" date="2021-03" db="EMBL/GenBank/DDBJ databases">
        <title>Thiomicrorhabdus sp.nov.,novel sulfur-oxidizing bacteria isolated from coastal sediment.</title>
        <authorList>
            <person name="Liu X."/>
        </authorList>
    </citation>
    <scope>NUCLEOTIDE SEQUENCE [LARGE SCALE GENOMIC DNA]</scope>
    <source>
        <strain evidence="19 20">6S2-11</strain>
    </source>
</reference>
<evidence type="ECO:0000256" key="15">
    <source>
        <dbReference type="PIRNR" id="PIRNR000854"/>
    </source>
</evidence>
<dbReference type="PANTHER" id="PTHR43030:SF1">
    <property type="entry name" value="PHOSPHOENOLPYRUVATE SYNTHASE"/>
    <property type="match status" value="1"/>
</dbReference>